<accession>A0A1F7WI55</accession>
<dbReference type="Proteomes" id="UP000176198">
    <property type="component" value="Unassembled WGS sequence"/>
</dbReference>
<evidence type="ECO:0008006" key="3">
    <source>
        <dbReference type="Google" id="ProtNLM"/>
    </source>
</evidence>
<dbReference type="EMBL" id="MGFJ01000020">
    <property type="protein sequence ID" value="OGM02514.1"/>
    <property type="molecule type" value="Genomic_DNA"/>
</dbReference>
<dbReference type="InterPro" id="IPR019546">
    <property type="entry name" value="TAT_signal_bac_arc"/>
</dbReference>
<dbReference type="InterPro" id="IPR006311">
    <property type="entry name" value="TAT_signal"/>
</dbReference>
<gene>
    <name evidence="1" type="ORF">A2115_00835</name>
</gene>
<reference evidence="1 2" key="1">
    <citation type="journal article" date="2016" name="Nat. Commun.">
        <title>Thousands of microbial genomes shed light on interconnected biogeochemical processes in an aquifer system.</title>
        <authorList>
            <person name="Anantharaman K."/>
            <person name="Brown C.T."/>
            <person name="Hug L.A."/>
            <person name="Sharon I."/>
            <person name="Castelle C.J."/>
            <person name="Probst A.J."/>
            <person name="Thomas B.C."/>
            <person name="Singh A."/>
            <person name="Wilkins M.J."/>
            <person name="Karaoz U."/>
            <person name="Brodie E.L."/>
            <person name="Williams K.H."/>
            <person name="Hubbard S.S."/>
            <person name="Banfield J.F."/>
        </authorList>
    </citation>
    <scope>NUCLEOTIDE SEQUENCE [LARGE SCALE GENOMIC DNA]</scope>
</reference>
<dbReference type="AlphaFoldDB" id="A0A1F7WI55"/>
<comment type="caution">
    <text evidence="1">The sequence shown here is derived from an EMBL/GenBank/DDBJ whole genome shotgun (WGS) entry which is preliminary data.</text>
</comment>
<organism evidence="1 2">
    <name type="scientific">Candidatus Woesebacteria bacterium GWA1_41_8</name>
    <dbReference type="NCBI Taxonomy" id="1802471"/>
    <lineage>
        <taxon>Bacteria</taxon>
        <taxon>Candidatus Woeseibacteriota</taxon>
    </lineage>
</organism>
<evidence type="ECO:0000313" key="1">
    <source>
        <dbReference type="EMBL" id="OGM02514.1"/>
    </source>
</evidence>
<proteinExistence type="predicted"/>
<dbReference type="PROSITE" id="PS51318">
    <property type="entry name" value="TAT"/>
    <property type="match status" value="1"/>
</dbReference>
<evidence type="ECO:0000313" key="2">
    <source>
        <dbReference type="Proteomes" id="UP000176198"/>
    </source>
</evidence>
<name>A0A1F7WI55_9BACT</name>
<protein>
    <recommendedName>
        <fullName evidence="3">Twin-arginine translocation signal domain-containing protein</fullName>
    </recommendedName>
</protein>
<sequence>MFQDKQEGLSRRGFMKVAGAAGLATAGAVVGVALVEQAADRKWDLRNPGHLREFLPGPDLYPGYYFYFGGQVFFKDGTKIYAEPRGLRPTEEGGIITVPTIRDTLIETVSTQSTVSVFSPLLYLKEATAGQEGLNIFSILGPDGVSRRIDKSQSWVIFAAQPSLPKDINRDILENKWRVGCVNMADTSIRWQPSGREQMGFDPTAIYPTQTINLK</sequence>
<dbReference type="NCBIfam" id="TIGR01409">
    <property type="entry name" value="TAT_signal_seq"/>
    <property type="match status" value="1"/>
</dbReference>